<dbReference type="EMBL" id="APPN01000071">
    <property type="protein sequence ID" value="ENV33153.1"/>
    <property type="molecule type" value="Genomic_DNA"/>
</dbReference>
<sequence>MISSPPKQSYYCEHIADTAEGERYRLGTENPKYYVLKAKTKKDYNQTGILETHDIYREYPASLYHIPDHKVANWLNRYLTKARQAMRNNRYNQILGDTGFFSHLIIKNGKNMVDMGTNLGQKNE</sequence>
<dbReference type="AlphaFoldDB" id="N8ZN20"/>
<protein>
    <submittedName>
        <fullName evidence="1">Uncharacterized protein</fullName>
    </submittedName>
</protein>
<dbReference type="STRING" id="202952.GCA_000747725_00085"/>
<reference evidence="1 2" key="1">
    <citation type="submission" date="2013-02" db="EMBL/GenBank/DDBJ databases">
        <title>The Genome Sequence of Acinetobacter gerneri CIP 107464.</title>
        <authorList>
            <consortium name="The Broad Institute Genome Sequencing Platform"/>
            <consortium name="The Broad Institute Genome Sequencing Center for Infectious Disease"/>
            <person name="Cerqueira G."/>
            <person name="Feldgarden M."/>
            <person name="Courvalin P."/>
            <person name="Perichon B."/>
            <person name="Grillot-Courvalin C."/>
            <person name="Clermont D."/>
            <person name="Rocha E."/>
            <person name="Yoon E.-J."/>
            <person name="Nemec A."/>
            <person name="Walker B."/>
            <person name="Young S.K."/>
            <person name="Zeng Q."/>
            <person name="Gargeya S."/>
            <person name="Fitzgerald M."/>
            <person name="Haas B."/>
            <person name="Abouelleil A."/>
            <person name="Alvarado L."/>
            <person name="Arachchi H.M."/>
            <person name="Berlin A.M."/>
            <person name="Chapman S.B."/>
            <person name="Dewar J."/>
            <person name="Goldberg J."/>
            <person name="Griggs A."/>
            <person name="Gujja S."/>
            <person name="Hansen M."/>
            <person name="Howarth C."/>
            <person name="Imamovic A."/>
            <person name="Larimer J."/>
            <person name="McCowan C."/>
            <person name="Murphy C."/>
            <person name="Neiman D."/>
            <person name="Pearson M."/>
            <person name="Priest M."/>
            <person name="Roberts A."/>
            <person name="Saif S."/>
            <person name="Shea T."/>
            <person name="Sisk P."/>
            <person name="Sykes S."/>
            <person name="Wortman J."/>
            <person name="Nusbaum C."/>
            <person name="Birren B."/>
        </authorList>
    </citation>
    <scope>NUCLEOTIDE SEQUENCE [LARGE SCALE GENOMIC DNA]</scope>
    <source>
        <strain evidence="1 2">CIP 107464</strain>
    </source>
</reference>
<proteinExistence type="predicted"/>
<name>N8ZN20_9GAMM</name>
<dbReference type="GeneID" id="84211833"/>
<comment type="caution">
    <text evidence="1">The sequence shown here is derived from an EMBL/GenBank/DDBJ whole genome shotgun (WGS) entry which is preliminary data.</text>
</comment>
<gene>
    <name evidence="1" type="ORF">F960_02875</name>
</gene>
<organism evidence="1 2">
    <name type="scientific">Acinetobacter gerneri DSM 14967 = CIP 107464 = MTCC 9824</name>
    <dbReference type="NCBI Taxonomy" id="1120926"/>
    <lineage>
        <taxon>Bacteria</taxon>
        <taxon>Pseudomonadati</taxon>
        <taxon>Pseudomonadota</taxon>
        <taxon>Gammaproteobacteria</taxon>
        <taxon>Moraxellales</taxon>
        <taxon>Moraxellaceae</taxon>
        <taxon>Acinetobacter</taxon>
    </lineage>
</organism>
<evidence type="ECO:0000313" key="2">
    <source>
        <dbReference type="Proteomes" id="UP000013117"/>
    </source>
</evidence>
<keyword evidence="2" id="KW-1185">Reference proteome</keyword>
<evidence type="ECO:0000313" key="1">
    <source>
        <dbReference type="EMBL" id="ENV33153.1"/>
    </source>
</evidence>
<dbReference type="RefSeq" id="WP_004865807.1">
    <property type="nucleotide sequence ID" value="NZ_ASYY01000150.1"/>
</dbReference>
<accession>N8ZN20</accession>
<dbReference type="OrthoDB" id="6685236at2"/>
<dbReference type="PATRIC" id="fig|1120926.3.peg.2788"/>
<dbReference type="Proteomes" id="UP000013117">
    <property type="component" value="Unassembled WGS sequence"/>
</dbReference>
<dbReference type="HOGENOM" id="CLU_1998931_0_0_6"/>